<gene>
    <name evidence="10" type="ORF">NBR_LOCUS18348</name>
</gene>
<dbReference type="GO" id="GO:0003700">
    <property type="term" value="F:DNA-binding transcription factor activity"/>
    <property type="evidence" value="ECO:0007669"/>
    <property type="project" value="InterPro"/>
</dbReference>
<feature type="domain" description="Nuclear receptor" evidence="9">
    <location>
        <begin position="2"/>
        <end position="78"/>
    </location>
</feature>
<dbReference type="WBParaSite" id="NBR_0001834701-mRNA-1">
    <property type="protein sequence ID" value="NBR_0001834701-mRNA-1"/>
    <property type="gene ID" value="NBR_0001834701"/>
</dbReference>
<name>A0A0N4YMF3_NIPBR</name>
<sequence length="84" mass="9701">MQLECQVCNRSGHGNHFGVVTCRACAAFFRRTIVQKKTYKCRRDNGTCSMSESEKTICRHCRYQKCISLGMTPESRFALMIMVR</sequence>
<evidence type="ECO:0000259" key="9">
    <source>
        <dbReference type="PROSITE" id="PS51030"/>
    </source>
</evidence>
<dbReference type="Proteomes" id="UP000271162">
    <property type="component" value="Unassembled WGS sequence"/>
</dbReference>
<dbReference type="InterPro" id="IPR051152">
    <property type="entry name" value="C.elegans_Orphan_NR"/>
</dbReference>
<organism evidence="12">
    <name type="scientific">Nippostrongylus brasiliensis</name>
    <name type="common">Rat hookworm</name>
    <dbReference type="NCBI Taxonomy" id="27835"/>
    <lineage>
        <taxon>Eukaryota</taxon>
        <taxon>Metazoa</taxon>
        <taxon>Ecdysozoa</taxon>
        <taxon>Nematoda</taxon>
        <taxon>Chromadorea</taxon>
        <taxon>Rhabditida</taxon>
        <taxon>Rhabditina</taxon>
        <taxon>Rhabditomorpha</taxon>
        <taxon>Strongyloidea</taxon>
        <taxon>Heligmosomidae</taxon>
        <taxon>Nippostrongylus</taxon>
    </lineage>
</organism>
<keyword evidence="4" id="KW-0805">Transcription regulation</keyword>
<evidence type="ECO:0000313" key="10">
    <source>
        <dbReference type="EMBL" id="VDL82073.1"/>
    </source>
</evidence>
<evidence type="ECO:0000256" key="8">
    <source>
        <dbReference type="ARBA" id="ARBA00023242"/>
    </source>
</evidence>
<protein>
    <submittedName>
        <fullName evidence="12">Nuclear hormone receptor,putative (inferred by orthology to a S. mansoni protein)</fullName>
    </submittedName>
</protein>
<keyword evidence="1" id="KW-0479">Metal-binding</keyword>
<keyword evidence="8" id="KW-0539">Nucleus</keyword>
<evidence type="ECO:0000313" key="12">
    <source>
        <dbReference type="WBParaSite" id="NBR_0001834701-mRNA-1"/>
    </source>
</evidence>
<dbReference type="EMBL" id="UYSL01023347">
    <property type="protein sequence ID" value="VDL82073.1"/>
    <property type="molecule type" value="Genomic_DNA"/>
</dbReference>
<accession>A0A0N4YMF3</accession>
<dbReference type="PANTHER" id="PTHR45680">
    <property type="entry name" value="NUCLEAR HORMONE RECEPTOR FAMILY"/>
    <property type="match status" value="1"/>
</dbReference>
<reference evidence="12" key="1">
    <citation type="submission" date="2017-02" db="UniProtKB">
        <authorList>
            <consortium name="WormBaseParasite"/>
        </authorList>
    </citation>
    <scope>IDENTIFICATION</scope>
</reference>
<dbReference type="PANTHER" id="PTHR45680:SF31">
    <property type="entry name" value="NR LBD DOMAIN-CONTAINING PROTEIN-RELATED"/>
    <property type="match status" value="1"/>
</dbReference>
<keyword evidence="6" id="KW-0804">Transcription</keyword>
<dbReference type="InterPro" id="IPR013088">
    <property type="entry name" value="Znf_NHR/GATA"/>
</dbReference>
<keyword evidence="3" id="KW-0862">Zinc</keyword>
<dbReference type="Pfam" id="PF00105">
    <property type="entry name" value="zf-C4"/>
    <property type="match status" value="1"/>
</dbReference>
<dbReference type="STRING" id="27835.A0A0N4YMF3"/>
<keyword evidence="2" id="KW-0863">Zinc-finger</keyword>
<evidence type="ECO:0000313" key="11">
    <source>
        <dbReference type="Proteomes" id="UP000271162"/>
    </source>
</evidence>
<reference evidence="10 11" key="2">
    <citation type="submission" date="2018-11" db="EMBL/GenBank/DDBJ databases">
        <authorList>
            <consortium name="Pathogen Informatics"/>
        </authorList>
    </citation>
    <scope>NUCLEOTIDE SEQUENCE [LARGE SCALE GENOMIC DNA]</scope>
</reference>
<evidence type="ECO:0000256" key="6">
    <source>
        <dbReference type="ARBA" id="ARBA00023163"/>
    </source>
</evidence>
<proteinExistence type="predicted"/>
<dbReference type="InterPro" id="IPR001628">
    <property type="entry name" value="Znf_hrmn_rcpt"/>
</dbReference>
<dbReference type="AlphaFoldDB" id="A0A0N4YMF3"/>
<evidence type="ECO:0000256" key="4">
    <source>
        <dbReference type="ARBA" id="ARBA00023015"/>
    </source>
</evidence>
<dbReference type="SUPFAM" id="SSF57716">
    <property type="entry name" value="Glucocorticoid receptor-like (DNA-binding domain)"/>
    <property type="match status" value="1"/>
</dbReference>
<dbReference type="GO" id="GO:0043565">
    <property type="term" value="F:sequence-specific DNA binding"/>
    <property type="evidence" value="ECO:0007669"/>
    <property type="project" value="InterPro"/>
</dbReference>
<keyword evidence="11" id="KW-1185">Reference proteome</keyword>
<evidence type="ECO:0000256" key="7">
    <source>
        <dbReference type="ARBA" id="ARBA00023170"/>
    </source>
</evidence>
<dbReference type="PROSITE" id="PS51030">
    <property type="entry name" value="NUCLEAR_REC_DBD_2"/>
    <property type="match status" value="1"/>
</dbReference>
<evidence type="ECO:0000256" key="2">
    <source>
        <dbReference type="ARBA" id="ARBA00022771"/>
    </source>
</evidence>
<evidence type="ECO:0000256" key="1">
    <source>
        <dbReference type="ARBA" id="ARBA00022723"/>
    </source>
</evidence>
<dbReference type="Gene3D" id="3.30.50.10">
    <property type="entry name" value="Erythroid Transcription Factor GATA-1, subunit A"/>
    <property type="match status" value="1"/>
</dbReference>
<dbReference type="OMA" id="EKTICRH"/>
<keyword evidence="7" id="KW-0675">Receptor</keyword>
<dbReference type="GO" id="GO:0008270">
    <property type="term" value="F:zinc ion binding"/>
    <property type="evidence" value="ECO:0007669"/>
    <property type="project" value="UniProtKB-KW"/>
</dbReference>
<keyword evidence="5" id="KW-0238">DNA-binding</keyword>
<dbReference type="PRINTS" id="PR00047">
    <property type="entry name" value="STROIDFINGER"/>
</dbReference>
<dbReference type="SMART" id="SM00399">
    <property type="entry name" value="ZnF_C4"/>
    <property type="match status" value="1"/>
</dbReference>
<evidence type="ECO:0000256" key="3">
    <source>
        <dbReference type="ARBA" id="ARBA00022833"/>
    </source>
</evidence>
<evidence type="ECO:0000256" key="5">
    <source>
        <dbReference type="ARBA" id="ARBA00023125"/>
    </source>
</evidence>